<keyword evidence="2" id="KW-1133">Transmembrane helix</keyword>
<evidence type="ECO:0000256" key="2">
    <source>
        <dbReference type="SAM" id="Phobius"/>
    </source>
</evidence>
<keyword evidence="2" id="KW-0812">Transmembrane</keyword>
<proteinExistence type="predicted"/>
<protein>
    <recommendedName>
        <fullName evidence="5">DUF218 domain-containing protein</fullName>
    </recommendedName>
</protein>
<dbReference type="Proteomes" id="UP001595965">
    <property type="component" value="Unassembled WGS sequence"/>
</dbReference>
<evidence type="ECO:0000313" key="3">
    <source>
        <dbReference type="EMBL" id="MFC4428439.1"/>
    </source>
</evidence>
<name>A0ABV8XS97_9MICC</name>
<dbReference type="EMBL" id="JBHSEN010000001">
    <property type="protein sequence ID" value="MFC4428439.1"/>
    <property type="molecule type" value="Genomic_DNA"/>
</dbReference>
<comment type="caution">
    <text evidence="3">The sequence shown here is derived from an EMBL/GenBank/DDBJ whole genome shotgun (WGS) entry which is preliminary data.</text>
</comment>
<keyword evidence="2" id="KW-0472">Membrane</keyword>
<evidence type="ECO:0000256" key="1">
    <source>
        <dbReference type="SAM" id="MobiDB-lite"/>
    </source>
</evidence>
<feature type="region of interest" description="Disordered" evidence="1">
    <location>
        <begin position="1"/>
        <end position="20"/>
    </location>
</feature>
<evidence type="ECO:0008006" key="5">
    <source>
        <dbReference type="Google" id="ProtNLM"/>
    </source>
</evidence>
<sequence length="226" mass="25029">MTLDELMDGRAGDRREGDARGCRLRKQTGRRRARRWILRGVGLVVVAFLAVGVVLAWLTVNPRVDPAPQVDALIVLATQPGAHDEARRLAEEGVTDRLLVSTPQDAPASLCHESPGGATVECFAPDPVTTQGEAINGTELAREHGVESLGVLTFDHHIERSRLLMDRCWDGELHMYEFQPTRSRRGYAYDFVYAMAAYAKTFMTPGCSSEPPEWMQTPIDKVKLGL</sequence>
<gene>
    <name evidence="3" type="ORF">ACFO0K_01945</name>
</gene>
<reference evidence="4" key="1">
    <citation type="journal article" date="2019" name="Int. J. Syst. Evol. Microbiol.">
        <title>The Global Catalogue of Microorganisms (GCM) 10K type strain sequencing project: providing services to taxonomists for standard genome sequencing and annotation.</title>
        <authorList>
            <consortium name="The Broad Institute Genomics Platform"/>
            <consortium name="The Broad Institute Genome Sequencing Center for Infectious Disease"/>
            <person name="Wu L."/>
            <person name="Ma J."/>
        </authorList>
    </citation>
    <scope>NUCLEOTIDE SEQUENCE [LARGE SCALE GENOMIC DNA]</scope>
    <source>
        <strain evidence="4">CGMCC 1.12125</strain>
    </source>
</reference>
<evidence type="ECO:0000313" key="4">
    <source>
        <dbReference type="Proteomes" id="UP001595965"/>
    </source>
</evidence>
<organism evidence="3 4">
    <name type="scientific">Citricoccus alkalitolerans</name>
    <dbReference type="NCBI Taxonomy" id="246603"/>
    <lineage>
        <taxon>Bacteria</taxon>
        <taxon>Bacillati</taxon>
        <taxon>Actinomycetota</taxon>
        <taxon>Actinomycetes</taxon>
        <taxon>Micrococcales</taxon>
        <taxon>Micrococcaceae</taxon>
        <taxon>Citricoccus</taxon>
    </lineage>
</organism>
<dbReference type="RefSeq" id="WP_344230075.1">
    <property type="nucleotide sequence ID" value="NZ_BAAALH010000002.1"/>
</dbReference>
<keyword evidence="4" id="KW-1185">Reference proteome</keyword>
<feature type="transmembrane region" description="Helical" evidence="2">
    <location>
        <begin position="36"/>
        <end position="58"/>
    </location>
</feature>
<accession>A0ABV8XS97</accession>
<feature type="compositionally biased region" description="Basic and acidic residues" evidence="1">
    <location>
        <begin position="7"/>
        <end position="20"/>
    </location>
</feature>